<dbReference type="InterPro" id="IPR049179">
    <property type="entry name" value="T2SSK_SAM-like_2nd"/>
</dbReference>
<dbReference type="InterPro" id="IPR049031">
    <property type="entry name" value="T2SSK_SAM-like_1st"/>
</dbReference>
<comment type="similarity">
    <text evidence="2 10">Belongs to the GSP K family.</text>
</comment>
<sequence>MGGISVNRKVPANLPHKQQGVALIMVLLVVALVTVLAVQLSKRLQMNVVRTMNYQQSEQAYWYWLSAEEIARQLLQLQVGDSNGVIHQGQVWYLQTEEERVYPLEGGGMANVGIKDLQSCFNVNALKADDLSTEQLVRRKVQMRMLLQAAQPDMDDYNADVIVESIADWLDRDEQMNTSYGAERSDYESLAVPYQAANDYFVHESELRLVRGITQPIYQALKPFVCVIPNSNRNQLNLNTVEHGEVLHAMMLGAVTVDAGNAAIENRPDEGYSTVEDARNNSILAQASQQKINPNFGGAPRPSGITEESLGGMFDDFVVKSNYFELDTQVKFGDMELRGQSKLYVEENDSVVLLRGLGEP</sequence>
<proteinExistence type="inferred from homology"/>
<evidence type="ECO:0000256" key="7">
    <source>
        <dbReference type="ARBA" id="ARBA00022927"/>
    </source>
</evidence>
<keyword evidence="4 10" id="KW-1003">Cell membrane</keyword>
<evidence type="ECO:0000256" key="10">
    <source>
        <dbReference type="PIRNR" id="PIRNR002786"/>
    </source>
</evidence>
<keyword evidence="7" id="KW-0653">Protein transport</keyword>
<evidence type="ECO:0000313" key="14">
    <source>
        <dbReference type="EMBL" id="RUO46669.1"/>
    </source>
</evidence>
<keyword evidence="5 10" id="KW-0997">Cell inner membrane</keyword>
<dbReference type="AlphaFoldDB" id="A0A432XD44"/>
<dbReference type="PANTHER" id="PTHR38831">
    <property type="entry name" value="TYPE II SECRETION SYSTEM PROTEIN K"/>
    <property type="match status" value="1"/>
</dbReference>
<keyword evidence="8 11" id="KW-1133">Transmembrane helix</keyword>
<evidence type="ECO:0000256" key="3">
    <source>
        <dbReference type="ARBA" id="ARBA00022448"/>
    </source>
</evidence>
<keyword evidence="9 10" id="KW-0472">Membrane</keyword>
<protein>
    <recommendedName>
        <fullName evidence="10">Type II secretion system protein K</fullName>
    </recommendedName>
</protein>
<dbReference type="Pfam" id="PF21687">
    <property type="entry name" value="T2SSK_1st"/>
    <property type="match status" value="1"/>
</dbReference>
<evidence type="ECO:0000256" key="6">
    <source>
        <dbReference type="ARBA" id="ARBA00022692"/>
    </source>
</evidence>
<dbReference type="Pfam" id="PF03934">
    <property type="entry name" value="T2SSK"/>
    <property type="match status" value="1"/>
</dbReference>
<keyword evidence="15" id="KW-1185">Reference proteome</keyword>
<organism evidence="14 15">
    <name type="scientific">Pseudidiomarina aquimaris</name>
    <dbReference type="NCBI Taxonomy" id="641841"/>
    <lineage>
        <taxon>Bacteria</taxon>
        <taxon>Pseudomonadati</taxon>
        <taxon>Pseudomonadota</taxon>
        <taxon>Gammaproteobacteria</taxon>
        <taxon>Alteromonadales</taxon>
        <taxon>Idiomarinaceae</taxon>
        <taxon>Pseudidiomarina</taxon>
    </lineage>
</organism>
<dbReference type="PIRSF" id="PIRSF002786">
    <property type="entry name" value="XcpX"/>
    <property type="match status" value="1"/>
</dbReference>
<keyword evidence="6 11" id="KW-0812">Transmembrane</keyword>
<dbReference type="InterPro" id="IPR045584">
    <property type="entry name" value="Pilin-like"/>
</dbReference>
<feature type="transmembrane region" description="Helical" evidence="11">
    <location>
        <begin position="20"/>
        <end position="40"/>
    </location>
</feature>
<dbReference type="Gene3D" id="3.30.1300.30">
    <property type="entry name" value="GSPII I/J protein-like"/>
    <property type="match status" value="1"/>
</dbReference>
<feature type="domain" description="T2SS protein K first SAM-like" evidence="13">
    <location>
        <begin position="119"/>
        <end position="230"/>
    </location>
</feature>
<dbReference type="GO" id="GO:0009306">
    <property type="term" value="P:protein secretion"/>
    <property type="evidence" value="ECO:0007669"/>
    <property type="project" value="InterPro"/>
</dbReference>
<accession>A0A432XD44</accession>
<dbReference type="EMBL" id="PIPT01000008">
    <property type="protein sequence ID" value="RUO46669.1"/>
    <property type="molecule type" value="Genomic_DNA"/>
</dbReference>
<evidence type="ECO:0000256" key="5">
    <source>
        <dbReference type="ARBA" id="ARBA00022519"/>
    </source>
</evidence>
<comment type="caution">
    <text evidence="14">The sequence shown here is derived from an EMBL/GenBank/DDBJ whole genome shotgun (WGS) entry which is preliminary data.</text>
</comment>
<gene>
    <name evidence="14" type="ORF">CWE21_10975</name>
</gene>
<evidence type="ECO:0000256" key="9">
    <source>
        <dbReference type="ARBA" id="ARBA00023136"/>
    </source>
</evidence>
<name>A0A432XD44_9GAMM</name>
<evidence type="ECO:0000256" key="2">
    <source>
        <dbReference type="ARBA" id="ARBA00007246"/>
    </source>
</evidence>
<evidence type="ECO:0000259" key="13">
    <source>
        <dbReference type="Pfam" id="PF21687"/>
    </source>
</evidence>
<evidence type="ECO:0000256" key="4">
    <source>
        <dbReference type="ARBA" id="ARBA00022475"/>
    </source>
</evidence>
<dbReference type="GO" id="GO:0005886">
    <property type="term" value="C:plasma membrane"/>
    <property type="evidence" value="ECO:0007669"/>
    <property type="project" value="UniProtKB-SubCell"/>
</dbReference>
<dbReference type="PANTHER" id="PTHR38831:SF1">
    <property type="entry name" value="TYPE II SECRETION SYSTEM PROTEIN K-RELATED"/>
    <property type="match status" value="1"/>
</dbReference>
<comment type="subcellular location">
    <subcellularLocation>
        <location evidence="1 10">Cell inner membrane</location>
    </subcellularLocation>
</comment>
<dbReference type="InterPro" id="IPR038072">
    <property type="entry name" value="GspK_central_sf"/>
</dbReference>
<reference evidence="15" key="1">
    <citation type="journal article" date="2018" name="Front. Microbiol.">
        <title>Genome-Based Analysis Reveals the Taxonomy and Diversity of the Family Idiomarinaceae.</title>
        <authorList>
            <person name="Liu Y."/>
            <person name="Lai Q."/>
            <person name="Shao Z."/>
        </authorList>
    </citation>
    <scope>NUCLEOTIDE SEQUENCE [LARGE SCALE GENOMIC DNA]</scope>
    <source>
        <strain evidence="15">SW15</strain>
    </source>
</reference>
<evidence type="ECO:0000256" key="11">
    <source>
        <dbReference type="SAM" id="Phobius"/>
    </source>
</evidence>
<dbReference type="Proteomes" id="UP000286678">
    <property type="component" value="Unassembled WGS sequence"/>
</dbReference>
<dbReference type="SUPFAM" id="SSF158544">
    <property type="entry name" value="GspK insert domain-like"/>
    <property type="match status" value="2"/>
</dbReference>
<feature type="domain" description="T2SS protein K second SAM-like" evidence="12">
    <location>
        <begin position="236"/>
        <end position="291"/>
    </location>
</feature>
<evidence type="ECO:0000259" key="12">
    <source>
        <dbReference type="Pfam" id="PF03934"/>
    </source>
</evidence>
<evidence type="ECO:0000313" key="15">
    <source>
        <dbReference type="Proteomes" id="UP000286678"/>
    </source>
</evidence>
<keyword evidence="3 10" id="KW-0813">Transport</keyword>
<dbReference type="NCBIfam" id="NF037980">
    <property type="entry name" value="T2SS_GspK"/>
    <property type="match status" value="1"/>
</dbReference>
<dbReference type="SUPFAM" id="SSF54523">
    <property type="entry name" value="Pili subunits"/>
    <property type="match status" value="1"/>
</dbReference>
<dbReference type="InterPro" id="IPR005628">
    <property type="entry name" value="GspK"/>
</dbReference>
<evidence type="ECO:0000256" key="1">
    <source>
        <dbReference type="ARBA" id="ARBA00004533"/>
    </source>
</evidence>
<evidence type="ECO:0000256" key="8">
    <source>
        <dbReference type="ARBA" id="ARBA00022989"/>
    </source>
</evidence>
<dbReference type="Gene3D" id="1.10.40.60">
    <property type="entry name" value="EpsJ-like"/>
    <property type="match status" value="2"/>
</dbReference>